<reference evidence="3" key="1">
    <citation type="journal article" date="2019" name="Int. J. Syst. Evol. Microbiol.">
        <title>The Global Catalogue of Microorganisms (GCM) 10K type strain sequencing project: providing services to taxonomists for standard genome sequencing and annotation.</title>
        <authorList>
            <consortium name="The Broad Institute Genomics Platform"/>
            <consortium name="The Broad Institute Genome Sequencing Center for Infectious Disease"/>
            <person name="Wu L."/>
            <person name="Ma J."/>
        </authorList>
    </citation>
    <scope>NUCLEOTIDE SEQUENCE [LARGE SCALE GENOMIC DNA]</scope>
    <source>
        <strain evidence="3">JCM 17027</strain>
    </source>
</reference>
<dbReference type="EMBL" id="BAABCQ010000035">
    <property type="protein sequence ID" value="GAA3972120.1"/>
    <property type="molecule type" value="Genomic_DNA"/>
</dbReference>
<gene>
    <name evidence="2" type="ORF">GCM10022384_23650</name>
</gene>
<comment type="caution">
    <text evidence="2">The sequence shown here is derived from an EMBL/GenBank/DDBJ whole genome shotgun (WGS) entry which is preliminary data.</text>
</comment>
<organism evidence="2 3">
    <name type="scientific">Streptomyces marokkonensis</name>
    <dbReference type="NCBI Taxonomy" id="324855"/>
    <lineage>
        <taxon>Bacteria</taxon>
        <taxon>Bacillati</taxon>
        <taxon>Actinomycetota</taxon>
        <taxon>Actinomycetes</taxon>
        <taxon>Kitasatosporales</taxon>
        <taxon>Streptomycetaceae</taxon>
        <taxon>Streptomyces</taxon>
    </lineage>
</organism>
<name>A0ABP7PYF5_9ACTN</name>
<dbReference type="RefSeq" id="WP_345591708.1">
    <property type="nucleotide sequence ID" value="NZ_BAABCQ010000035.1"/>
</dbReference>
<keyword evidence="3" id="KW-1185">Reference proteome</keyword>
<proteinExistence type="predicted"/>
<evidence type="ECO:0000313" key="3">
    <source>
        <dbReference type="Proteomes" id="UP001500034"/>
    </source>
</evidence>
<evidence type="ECO:0000256" key="1">
    <source>
        <dbReference type="SAM" id="MobiDB-lite"/>
    </source>
</evidence>
<sequence length="83" mass="8935">MTEPIGRLVTWLSLLLKPRGTHRRTGPHPAAHTAPDHPATDGMAPLPPHRSPYGLPSVLDGVETVAVRPYVLVDAPYELEVAA</sequence>
<dbReference type="Proteomes" id="UP001500034">
    <property type="component" value="Unassembled WGS sequence"/>
</dbReference>
<protein>
    <submittedName>
        <fullName evidence="2">Uncharacterized protein</fullName>
    </submittedName>
</protein>
<feature type="region of interest" description="Disordered" evidence="1">
    <location>
        <begin position="19"/>
        <end position="52"/>
    </location>
</feature>
<accession>A0ABP7PYF5</accession>
<evidence type="ECO:0000313" key="2">
    <source>
        <dbReference type="EMBL" id="GAA3972120.1"/>
    </source>
</evidence>